<dbReference type="InterPro" id="IPR051486">
    <property type="entry name" value="Hcy_S-methyltransferase"/>
</dbReference>
<dbReference type="PIRSF" id="PIRSF037505">
    <property type="entry name" value="Betaine_HMT"/>
    <property type="match status" value="1"/>
</dbReference>
<keyword evidence="8" id="KW-1185">Reference proteome</keyword>
<evidence type="ECO:0000313" key="7">
    <source>
        <dbReference type="EMBL" id="CAI5757411.1"/>
    </source>
</evidence>
<dbReference type="SUPFAM" id="SSF82282">
    <property type="entry name" value="Homocysteine S-methyltransferase"/>
    <property type="match status" value="1"/>
</dbReference>
<accession>A0A9W4TXB4</accession>
<evidence type="ECO:0000256" key="5">
    <source>
        <dbReference type="PROSITE-ProRule" id="PRU00333"/>
    </source>
</evidence>
<dbReference type="PANTHER" id="PTHR46015">
    <property type="entry name" value="ZGC:172121"/>
    <property type="match status" value="1"/>
</dbReference>
<keyword evidence="2 5" id="KW-0808">Transferase</keyword>
<evidence type="ECO:0000256" key="2">
    <source>
        <dbReference type="ARBA" id="ARBA00022679"/>
    </source>
</evidence>
<keyword evidence="4 5" id="KW-0862">Zinc</keyword>
<name>A0A9W4TXB4_9ASCO</name>
<dbReference type="GO" id="GO:0008898">
    <property type="term" value="F:S-adenosylmethionine-homocysteine S-methyltransferase activity"/>
    <property type="evidence" value="ECO:0007669"/>
    <property type="project" value="TreeGrafter"/>
</dbReference>
<dbReference type="GO" id="GO:0033528">
    <property type="term" value="P:S-methylmethionine cycle"/>
    <property type="evidence" value="ECO:0007669"/>
    <property type="project" value="TreeGrafter"/>
</dbReference>
<evidence type="ECO:0000313" key="8">
    <source>
        <dbReference type="Proteomes" id="UP001152885"/>
    </source>
</evidence>
<sequence>MRNYRNLLNAKRLVIDGALGTELENLLTSSTFKPSSSPLWSGQVLIEDPQLIEKVHKSYIEAGANIIITSTYQTSYKSLKKYLNYSDDEIYKLWENAVIVANNAKSKSINTEDIIIAGSIGPYATYLANGSEYTGDYGDITKEELIDYHTPLLKFLINSEGIDIIAIETIPNFSELQVIIDLIKKYDTKQVFISINCQNSENLSDGTQLNQVSEYVSSQLSDKDENFLAFSINCTDFQLISDIIPKFQNFPLFIYPNLGYEYDEKTHLFIIKEHKSIFFSSEIKNWLKYDNVKAIGGCCSVSPVEIKQIAKLVNDFNEENK</sequence>
<keyword evidence="1 5" id="KW-0489">Methyltransferase</keyword>
<dbReference type="GO" id="GO:0032259">
    <property type="term" value="P:methylation"/>
    <property type="evidence" value="ECO:0007669"/>
    <property type="project" value="UniProtKB-KW"/>
</dbReference>
<dbReference type="PROSITE" id="PS50970">
    <property type="entry name" value="HCY"/>
    <property type="match status" value="1"/>
</dbReference>
<dbReference type="GO" id="GO:0008270">
    <property type="term" value="F:zinc ion binding"/>
    <property type="evidence" value="ECO:0007669"/>
    <property type="project" value="InterPro"/>
</dbReference>
<dbReference type="GO" id="GO:0009086">
    <property type="term" value="P:methionine biosynthetic process"/>
    <property type="evidence" value="ECO:0007669"/>
    <property type="project" value="InterPro"/>
</dbReference>
<evidence type="ECO:0000259" key="6">
    <source>
        <dbReference type="PROSITE" id="PS50970"/>
    </source>
</evidence>
<dbReference type="AlphaFoldDB" id="A0A9W4TXB4"/>
<comment type="caution">
    <text evidence="7">The sequence shown here is derived from an EMBL/GenBank/DDBJ whole genome shotgun (WGS) entry which is preliminary data.</text>
</comment>
<dbReference type="InterPro" id="IPR003726">
    <property type="entry name" value="HCY_dom"/>
</dbReference>
<dbReference type="InterPro" id="IPR036589">
    <property type="entry name" value="HCY_dom_sf"/>
</dbReference>
<evidence type="ECO:0000256" key="1">
    <source>
        <dbReference type="ARBA" id="ARBA00022603"/>
    </source>
</evidence>
<reference evidence="7" key="1">
    <citation type="submission" date="2022-12" db="EMBL/GenBank/DDBJ databases">
        <authorList>
            <person name="Brejova B."/>
        </authorList>
    </citation>
    <scope>NUCLEOTIDE SEQUENCE</scope>
</reference>
<keyword evidence="3 5" id="KW-0479">Metal-binding</keyword>
<dbReference type="Gene3D" id="3.20.20.330">
    <property type="entry name" value="Homocysteine-binding-like domain"/>
    <property type="match status" value="1"/>
</dbReference>
<dbReference type="Proteomes" id="UP001152885">
    <property type="component" value="Unassembled WGS sequence"/>
</dbReference>
<comment type="cofactor">
    <cofactor evidence="5">
        <name>Zn(2+)</name>
        <dbReference type="ChEBI" id="CHEBI:29105"/>
    </cofactor>
</comment>
<feature type="binding site" evidence="5">
    <location>
        <position position="298"/>
    </location>
    <ligand>
        <name>Zn(2+)</name>
        <dbReference type="ChEBI" id="CHEBI:29105"/>
    </ligand>
</feature>
<feature type="binding site" evidence="5">
    <location>
        <position position="234"/>
    </location>
    <ligand>
        <name>Zn(2+)</name>
        <dbReference type="ChEBI" id="CHEBI:29105"/>
    </ligand>
</feature>
<feature type="domain" description="Hcy-binding" evidence="6">
    <location>
        <begin position="1"/>
        <end position="313"/>
    </location>
</feature>
<dbReference type="OrthoDB" id="261426at2759"/>
<dbReference type="NCBIfam" id="NF007020">
    <property type="entry name" value="PRK09485.1"/>
    <property type="match status" value="1"/>
</dbReference>
<protein>
    <recommendedName>
        <fullName evidence="6">Hcy-binding domain-containing protein</fullName>
    </recommendedName>
</protein>
<dbReference type="InterPro" id="IPR017226">
    <property type="entry name" value="BHMT-like"/>
</dbReference>
<organism evidence="7 8">
    <name type="scientific">Candida verbasci</name>
    <dbReference type="NCBI Taxonomy" id="1227364"/>
    <lineage>
        <taxon>Eukaryota</taxon>
        <taxon>Fungi</taxon>
        <taxon>Dikarya</taxon>
        <taxon>Ascomycota</taxon>
        <taxon>Saccharomycotina</taxon>
        <taxon>Pichiomycetes</taxon>
        <taxon>Debaryomycetaceae</taxon>
        <taxon>Candida/Lodderomyces clade</taxon>
        <taxon>Candida</taxon>
    </lineage>
</organism>
<dbReference type="Pfam" id="PF02574">
    <property type="entry name" value="S-methyl_trans"/>
    <property type="match status" value="1"/>
</dbReference>
<evidence type="ECO:0000256" key="4">
    <source>
        <dbReference type="ARBA" id="ARBA00022833"/>
    </source>
</evidence>
<feature type="binding site" evidence="5">
    <location>
        <position position="299"/>
    </location>
    <ligand>
        <name>Zn(2+)</name>
        <dbReference type="ChEBI" id="CHEBI:29105"/>
    </ligand>
</feature>
<evidence type="ECO:0000256" key="3">
    <source>
        <dbReference type="ARBA" id="ARBA00022723"/>
    </source>
</evidence>
<proteinExistence type="predicted"/>
<dbReference type="EMBL" id="CANTUO010000001">
    <property type="protein sequence ID" value="CAI5757411.1"/>
    <property type="molecule type" value="Genomic_DNA"/>
</dbReference>
<gene>
    <name evidence="7" type="ORF">CANVERA_P1925</name>
</gene>
<dbReference type="PANTHER" id="PTHR46015:SF1">
    <property type="entry name" value="HOMOCYSTEINE S-METHYLTRANSFERASE-LIKE ISOFORM 1"/>
    <property type="match status" value="1"/>
</dbReference>